<dbReference type="FunFam" id="3.40.30.10:FF:000014">
    <property type="entry name" value="Tau class glutathione S-transferase"/>
    <property type="match status" value="1"/>
</dbReference>
<dbReference type="PANTHER" id="PTHR11260:SF711">
    <property type="entry name" value="GLUTATHIONE S-TRANSFERASE U9"/>
    <property type="match status" value="1"/>
</dbReference>
<comment type="subcellular location">
    <subcellularLocation>
        <location evidence="3">Cytoplasm</location>
        <location evidence="3">Cytosol</location>
    </subcellularLocation>
</comment>
<dbReference type="InterPro" id="IPR036249">
    <property type="entry name" value="Thioredoxin-like_sf"/>
</dbReference>
<feature type="domain" description="GST N-terminal" evidence="4">
    <location>
        <begin position="5"/>
        <end position="84"/>
    </location>
</feature>
<dbReference type="SUPFAM" id="SSF52833">
    <property type="entry name" value="Thioredoxin-like"/>
    <property type="match status" value="1"/>
</dbReference>
<evidence type="ECO:0000313" key="6">
    <source>
        <dbReference type="EMBL" id="KAF3437697.1"/>
    </source>
</evidence>
<name>A0A8K0GQH2_9ROSA</name>
<dbReference type="PANTHER" id="PTHR11260">
    <property type="entry name" value="GLUTATHIONE S-TRANSFERASE, GST, SUPERFAMILY, GST DOMAIN CONTAINING"/>
    <property type="match status" value="1"/>
</dbReference>
<dbReference type="InterPro" id="IPR036282">
    <property type="entry name" value="Glutathione-S-Trfase_C_sf"/>
</dbReference>
<dbReference type="GO" id="GO:0005829">
    <property type="term" value="C:cytosol"/>
    <property type="evidence" value="ECO:0007669"/>
    <property type="project" value="UniProtKB-SubCell"/>
</dbReference>
<dbReference type="InterPro" id="IPR010987">
    <property type="entry name" value="Glutathione-S-Trfase_C-like"/>
</dbReference>
<comment type="catalytic activity">
    <reaction evidence="2 3">
        <text>RX + glutathione = an S-substituted glutathione + a halide anion + H(+)</text>
        <dbReference type="Rhea" id="RHEA:16437"/>
        <dbReference type="ChEBI" id="CHEBI:15378"/>
        <dbReference type="ChEBI" id="CHEBI:16042"/>
        <dbReference type="ChEBI" id="CHEBI:17792"/>
        <dbReference type="ChEBI" id="CHEBI:57925"/>
        <dbReference type="ChEBI" id="CHEBI:90779"/>
        <dbReference type="EC" id="2.5.1.18"/>
    </reaction>
</comment>
<dbReference type="PROSITE" id="PS50405">
    <property type="entry name" value="GST_CTER"/>
    <property type="match status" value="1"/>
</dbReference>
<dbReference type="AlphaFoldDB" id="A0A8K0GQH2"/>
<gene>
    <name evidence="6" type="ORF">FNV43_RR20453</name>
</gene>
<dbReference type="InterPro" id="IPR045074">
    <property type="entry name" value="GST_C_Tau"/>
</dbReference>
<dbReference type="Gene3D" id="3.40.30.10">
    <property type="entry name" value="Glutaredoxin"/>
    <property type="match status" value="1"/>
</dbReference>
<protein>
    <recommendedName>
        <fullName evidence="3">Glutathione S-transferase</fullName>
        <ecNumber evidence="3">2.5.1.18</ecNumber>
    </recommendedName>
</protein>
<sequence>MAEEDRLRLHGAWASPYYHRVKLALKVKGIDFEYVEEDLLNKSPTLLKLNPVYKQVPVLVHNGKPITDSLVILEYIDETWKHGPKLLPQHPYRRAQVRFWASFLEKLFDAIILALRTDGEAQKKAIKEVDEKLNILEEGLKNLFPDCNKIVDVNQNLGLLDIVICCMLGNYEAQEEVLGIKLIDYEKTPLVFSWLTVLIDLPLVKDTLPPRDKYVPFLKYFRQTTFISSTA</sequence>
<dbReference type="OrthoDB" id="1153238at2759"/>
<dbReference type="InterPro" id="IPR004045">
    <property type="entry name" value="Glutathione_S-Trfase_N"/>
</dbReference>
<reference evidence="6" key="1">
    <citation type="submission" date="2020-03" db="EMBL/GenBank/DDBJ databases">
        <title>A high-quality chromosome-level genome assembly of a woody plant with both climbing and erect habits, Rhamnella rubrinervis.</title>
        <authorList>
            <person name="Lu Z."/>
            <person name="Yang Y."/>
            <person name="Zhu X."/>
            <person name="Sun Y."/>
        </authorList>
    </citation>
    <scope>NUCLEOTIDE SEQUENCE</scope>
    <source>
        <strain evidence="6">BYM</strain>
        <tissue evidence="6">Leaf</tissue>
    </source>
</reference>
<dbReference type="EC" id="2.5.1.18" evidence="3"/>
<dbReference type="Gene3D" id="1.20.1050.10">
    <property type="match status" value="1"/>
</dbReference>
<evidence type="ECO:0000259" key="4">
    <source>
        <dbReference type="PROSITE" id="PS50404"/>
    </source>
</evidence>
<comment type="function">
    <text evidence="3">Is involved in the conjugation of reduced glutathione to a wide number of exogenous and endogenous hydrophobic electrophiles.</text>
</comment>
<proteinExistence type="inferred from homology"/>
<dbReference type="SUPFAM" id="SSF47616">
    <property type="entry name" value="GST C-terminal domain-like"/>
    <property type="match status" value="1"/>
</dbReference>
<feature type="domain" description="GST C-terminal" evidence="5">
    <location>
        <begin position="90"/>
        <end position="217"/>
    </location>
</feature>
<evidence type="ECO:0000256" key="1">
    <source>
        <dbReference type="ARBA" id="ARBA00022679"/>
    </source>
</evidence>
<dbReference type="CDD" id="cd03185">
    <property type="entry name" value="GST_C_Tau"/>
    <property type="match status" value="1"/>
</dbReference>
<dbReference type="CDD" id="cd03058">
    <property type="entry name" value="GST_N_Tau"/>
    <property type="match status" value="1"/>
</dbReference>
<dbReference type="Pfam" id="PF02798">
    <property type="entry name" value="GST_N"/>
    <property type="match status" value="1"/>
</dbReference>
<evidence type="ECO:0000313" key="7">
    <source>
        <dbReference type="Proteomes" id="UP000796880"/>
    </source>
</evidence>
<evidence type="ECO:0000259" key="5">
    <source>
        <dbReference type="PROSITE" id="PS50405"/>
    </source>
</evidence>
<comment type="similarity">
    <text evidence="3">Belongs to the GST superfamily.</text>
</comment>
<dbReference type="SFLD" id="SFLDG01152">
    <property type="entry name" value="Main.3:_Omega-_and_Tau-like"/>
    <property type="match status" value="1"/>
</dbReference>
<dbReference type="GO" id="GO:0004364">
    <property type="term" value="F:glutathione transferase activity"/>
    <property type="evidence" value="ECO:0007669"/>
    <property type="project" value="UniProtKB-UniRule"/>
</dbReference>
<dbReference type="PROSITE" id="PS50404">
    <property type="entry name" value="GST_NTER"/>
    <property type="match status" value="1"/>
</dbReference>
<dbReference type="InterPro" id="IPR045073">
    <property type="entry name" value="Omega/Tau-like"/>
</dbReference>
<dbReference type="InterPro" id="IPR040079">
    <property type="entry name" value="Glutathione_S-Trfase"/>
</dbReference>
<keyword evidence="7" id="KW-1185">Reference proteome</keyword>
<dbReference type="EMBL" id="VOIH02000009">
    <property type="protein sequence ID" value="KAF3437697.1"/>
    <property type="molecule type" value="Genomic_DNA"/>
</dbReference>
<dbReference type="SFLD" id="SFLDS00019">
    <property type="entry name" value="Glutathione_Transferase_(cytos"/>
    <property type="match status" value="1"/>
</dbReference>
<dbReference type="Proteomes" id="UP000796880">
    <property type="component" value="Unassembled WGS sequence"/>
</dbReference>
<dbReference type="GO" id="GO:0006749">
    <property type="term" value="P:glutathione metabolic process"/>
    <property type="evidence" value="ECO:0007669"/>
    <property type="project" value="InterPro"/>
</dbReference>
<dbReference type="SFLD" id="SFLDG00358">
    <property type="entry name" value="Main_(cytGST)"/>
    <property type="match status" value="1"/>
</dbReference>
<keyword evidence="1 3" id="KW-0808">Transferase</keyword>
<keyword evidence="3" id="KW-0963">Cytoplasm</keyword>
<organism evidence="6 7">
    <name type="scientific">Rhamnella rubrinervis</name>
    <dbReference type="NCBI Taxonomy" id="2594499"/>
    <lineage>
        <taxon>Eukaryota</taxon>
        <taxon>Viridiplantae</taxon>
        <taxon>Streptophyta</taxon>
        <taxon>Embryophyta</taxon>
        <taxon>Tracheophyta</taxon>
        <taxon>Spermatophyta</taxon>
        <taxon>Magnoliopsida</taxon>
        <taxon>eudicotyledons</taxon>
        <taxon>Gunneridae</taxon>
        <taxon>Pentapetalae</taxon>
        <taxon>rosids</taxon>
        <taxon>fabids</taxon>
        <taxon>Rosales</taxon>
        <taxon>Rhamnaceae</taxon>
        <taxon>rhamnoid group</taxon>
        <taxon>Rhamneae</taxon>
        <taxon>Rhamnella</taxon>
    </lineage>
</organism>
<comment type="caution">
    <text evidence="6">The sequence shown here is derived from an EMBL/GenBank/DDBJ whole genome shotgun (WGS) entry which is preliminary data.</text>
</comment>
<accession>A0A8K0GQH2</accession>
<evidence type="ECO:0000256" key="2">
    <source>
        <dbReference type="ARBA" id="ARBA00047960"/>
    </source>
</evidence>
<evidence type="ECO:0000256" key="3">
    <source>
        <dbReference type="RuleBase" id="RU369102"/>
    </source>
</evidence>